<keyword evidence="2" id="KW-1185">Reference proteome</keyword>
<sequence>MRCCNRLFRETQSTKRCSLSSSPARHLHCRRRNPARRSRRDVAIDELLLHVVTPCSPPSLSPSESGSP</sequence>
<dbReference type="Proteomes" id="UP001497516">
    <property type="component" value="Chromosome 7"/>
</dbReference>
<reference evidence="1 2" key="1">
    <citation type="submission" date="2024-04" db="EMBL/GenBank/DDBJ databases">
        <authorList>
            <person name="Fracassetti M."/>
        </authorList>
    </citation>
    <scope>NUCLEOTIDE SEQUENCE [LARGE SCALE GENOMIC DNA]</scope>
</reference>
<gene>
    <name evidence="1" type="ORF">LTRI10_LOCUS42163</name>
</gene>
<evidence type="ECO:0000313" key="2">
    <source>
        <dbReference type="Proteomes" id="UP001497516"/>
    </source>
</evidence>
<dbReference type="EMBL" id="OZ034820">
    <property type="protein sequence ID" value="CAL1402138.1"/>
    <property type="molecule type" value="Genomic_DNA"/>
</dbReference>
<name>A0AAV2FUS3_9ROSI</name>
<proteinExistence type="predicted"/>
<accession>A0AAV2FUS3</accession>
<protein>
    <submittedName>
        <fullName evidence="1">Uncharacterized protein</fullName>
    </submittedName>
</protein>
<evidence type="ECO:0000313" key="1">
    <source>
        <dbReference type="EMBL" id="CAL1402138.1"/>
    </source>
</evidence>
<dbReference type="AlphaFoldDB" id="A0AAV2FUS3"/>
<organism evidence="1 2">
    <name type="scientific">Linum trigynum</name>
    <dbReference type="NCBI Taxonomy" id="586398"/>
    <lineage>
        <taxon>Eukaryota</taxon>
        <taxon>Viridiplantae</taxon>
        <taxon>Streptophyta</taxon>
        <taxon>Embryophyta</taxon>
        <taxon>Tracheophyta</taxon>
        <taxon>Spermatophyta</taxon>
        <taxon>Magnoliopsida</taxon>
        <taxon>eudicotyledons</taxon>
        <taxon>Gunneridae</taxon>
        <taxon>Pentapetalae</taxon>
        <taxon>rosids</taxon>
        <taxon>fabids</taxon>
        <taxon>Malpighiales</taxon>
        <taxon>Linaceae</taxon>
        <taxon>Linum</taxon>
    </lineage>
</organism>